<evidence type="ECO:0000313" key="3">
    <source>
        <dbReference type="Proteomes" id="UP000235371"/>
    </source>
</evidence>
<dbReference type="InParanoid" id="A0A2J6TRK6"/>
<dbReference type="AlphaFoldDB" id="A0A2J6TRK6"/>
<organism evidence="2 3">
    <name type="scientific">Hyaloscypha bicolor E</name>
    <dbReference type="NCBI Taxonomy" id="1095630"/>
    <lineage>
        <taxon>Eukaryota</taxon>
        <taxon>Fungi</taxon>
        <taxon>Dikarya</taxon>
        <taxon>Ascomycota</taxon>
        <taxon>Pezizomycotina</taxon>
        <taxon>Leotiomycetes</taxon>
        <taxon>Helotiales</taxon>
        <taxon>Hyaloscyphaceae</taxon>
        <taxon>Hyaloscypha</taxon>
        <taxon>Hyaloscypha bicolor</taxon>
    </lineage>
</organism>
<name>A0A2J6TRK6_9HELO</name>
<dbReference type="EMBL" id="KZ613746">
    <property type="protein sequence ID" value="PMD65622.1"/>
    <property type="molecule type" value="Genomic_DNA"/>
</dbReference>
<protein>
    <submittedName>
        <fullName evidence="2">Uncharacterized protein</fullName>
    </submittedName>
</protein>
<keyword evidence="1" id="KW-1133">Transmembrane helix</keyword>
<evidence type="ECO:0000313" key="2">
    <source>
        <dbReference type="EMBL" id="PMD65622.1"/>
    </source>
</evidence>
<feature type="transmembrane region" description="Helical" evidence="1">
    <location>
        <begin position="86"/>
        <end position="106"/>
    </location>
</feature>
<dbReference type="GeneID" id="36578932"/>
<evidence type="ECO:0000256" key="1">
    <source>
        <dbReference type="SAM" id="Phobius"/>
    </source>
</evidence>
<proteinExistence type="predicted"/>
<keyword evidence="3" id="KW-1185">Reference proteome</keyword>
<dbReference type="RefSeq" id="XP_024742526.1">
    <property type="nucleotide sequence ID" value="XM_024870850.1"/>
</dbReference>
<keyword evidence="1" id="KW-0472">Membrane</keyword>
<keyword evidence="1" id="KW-0812">Transmembrane</keyword>
<accession>A0A2J6TRK6</accession>
<reference evidence="2 3" key="1">
    <citation type="submission" date="2016-04" db="EMBL/GenBank/DDBJ databases">
        <title>A degradative enzymes factory behind the ericoid mycorrhizal symbiosis.</title>
        <authorList>
            <consortium name="DOE Joint Genome Institute"/>
            <person name="Martino E."/>
            <person name="Morin E."/>
            <person name="Grelet G."/>
            <person name="Kuo A."/>
            <person name="Kohler A."/>
            <person name="Daghino S."/>
            <person name="Barry K."/>
            <person name="Choi C."/>
            <person name="Cichocki N."/>
            <person name="Clum A."/>
            <person name="Copeland A."/>
            <person name="Hainaut M."/>
            <person name="Haridas S."/>
            <person name="Labutti K."/>
            <person name="Lindquist E."/>
            <person name="Lipzen A."/>
            <person name="Khouja H.-R."/>
            <person name="Murat C."/>
            <person name="Ohm R."/>
            <person name="Olson A."/>
            <person name="Spatafora J."/>
            <person name="Veneault-Fourrey C."/>
            <person name="Henrissat B."/>
            <person name="Grigoriev I."/>
            <person name="Martin F."/>
            <person name="Perotto S."/>
        </authorList>
    </citation>
    <scope>NUCLEOTIDE SEQUENCE [LARGE SCALE GENOMIC DNA]</scope>
    <source>
        <strain evidence="2 3">E</strain>
    </source>
</reference>
<gene>
    <name evidence="2" type="ORF">K444DRAFT_183743</name>
</gene>
<dbReference type="OrthoDB" id="2213137at2759"/>
<dbReference type="Proteomes" id="UP000235371">
    <property type="component" value="Unassembled WGS sequence"/>
</dbReference>
<feature type="transmembrane region" description="Helical" evidence="1">
    <location>
        <begin position="59"/>
        <end position="80"/>
    </location>
</feature>
<sequence>MSSTAYASPVELQDKSTAIRRQSVYSYYRYCCIRDIVPRSPACHSFYKMVFEISKTNDIGPLCLGGLAAGSFATTLSVLIFSQGVIYGIGFVIFYYSILSFVNEFWENCRRDGLWTPTIAYLRQRVTGHSLQQTSNNRLL</sequence>